<feature type="transmembrane region" description="Helical" evidence="6">
    <location>
        <begin position="174"/>
        <end position="194"/>
    </location>
</feature>
<feature type="transmembrane region" description="Helical" evidence="6">
    <location>
        <begin position="111"/>
        <end position="134"/>
    </location>
</feature>
<dbReference type="PANTHER" id="PTHR23507">
    <property type="entry name" value="ZGC:174356"/>
    <property type="match status" value="1"/>
</dbReference>
<dbReference type="PANTHER" id="PTHR23507:SF1">
    <property type="entry name" value="FI18259P1-RELATED"/>
    <property type="match status" value="1"/>
</dbReference>
<evidence type="ECO:0000256" key="5">
    <source>
        <dbReference type="SAM" id="MobiDB-lite"/>
    </source>
</evidence>
<evidence type="ECO:0000256" key="3">
    <source>
        <dbReference type="ARBA" id="ARBA00022989"/>
    </source>
</evidence>
<dbReference type="AlphaFoldDB" id="A0A8E2EJL9"/>
<proteinExistence type="predicted"/>
<feature type="transmembrane region" description="Helical" evidence="6">
    <location>
        <begin position="33"/>
        <end position="54"/>
    </location>
</feature>
<dbReference type="GO" id="GO:0016020">
    <property type="term" value="C:membrane"/>
    <property type="evidence" value="ECO:0007669"/>
    <property type="project" value="UniProtKB-SubCell"/>
</dbReference>
<feature type="transmembrane region" description="Helical" evidence="6">
    <location>
        <begin position="322"/>
        <end position="342"/>
    </location>
</feature>
<gene>
    <name evidence="7" type="ORF">K432DRAFT_413424</name>
</gene>
<keyword evidence="8" id="KW-1185">Reference proteome</keyword>
<comment type="subcellular location">
    <subcellularLocation>
        <location evidence="1">Membrane</location>
        <topology evidence="1">Multi-pass membrane protein</topology>
    </subcellularLocation>
</comment>
<feature type="transmembrane region" description="Helical" evidence="6">
    <location>
        <begin position="362"/>
        <end position="385"/>
    </location>
</feature>
<feature type="transmembrane region" description="Helical" evidence="6">
    <location>
        <begin position="282"/>
        <end position="310"/>
    </location>
</feature>
<dbReference type="OrthoDB" id="194139at2759"/>
<dbReference type="EMBL" id="KV744822">
    <property type="protein sequence ID" value="OCK85222.1"/>
    <property type="molecule type" value="Genomic_DNA"/>
</dbReference>
<evidence type="ECO:0008006" key="9">
    <source>
        <dbReference type="Google" id="ProtNLM"/>
    </source>
</evidence>
<accession>A0A8E2EJL9</accession>
<evidence type="ECO:0000256" key="4">
    <source>
        <dbReference type="ARBA" id="ARBA00023136"/>
    </source>
</evidence>
<evidence type="ECO:0000256" key="1">
    <source>
        <dbReference type="ARBA" id="ARBA00004141"/>
    </source>
</evidence>
<organism evidence="7 8">
    <name type="scientific">Lepidopterella palustris CBS 459.81</name>
    <dbReference type="NCBI Taxonomy" id="1314670"/>
    <lineage>
        <taxon>Eukaryota</taxon>
        <taxon>Fungi</taxon>
        <taxon>Dikarya</taxon>
        <taxon>Ascomycota</taxon>
        <taxon>Pezizomycotina</taxon>
        <taxon>Dothideomycetes</taxon>
        <taxon>Pleosporomycetidae</taxon>
        <taxon>Mytilinidiales</taxon>
        <taxon>Argynnaceae</taxon>
        <taxon>Lepidopterella</taxon>
    </lineage>
</organism>
<sequence>MADRHDSADEFPPLLQRPLNPLPEPTAESSKPWILLVGVLTILIALTDMGATLVNAPKTRLYESVICLHYYERADPSKIQNNGIVREELAELSLLWILFICYFQLSLKLTWFSSVFMAIGGGPAVAGATIFTMVSDVVPPARRTTIFLYLSASVLVAELIAPTLSSALMKYGEWLPLFLGAATEGLAILLALLVPETLHLRDLPDPPLNVSGPNDEFDAHAAHRPSSKGRGHGFKGQLHRLNEALRFMRLDISLSFVVFTFFCESLSISPQRADLLISRGSIIFTVFGLLVIGLSPTPVLLVAGLVIYTFGTGFSAAMRNIAPLFAVIAIMEGLGMFASGPLVSLAFRWGMKLGDVWLGMPFLLSGVLFTLVTVITFTVSLRYLAVMQGGEESRNGILDEDAIVEGLI</sequence>
<keyword evidence="2 6" id="KW-0812">Transmembrane</keyword>
<protein>
    <recommendedName>
        <fullName evidence="9">Major facilitator superfamily (MFS) profile domain-containing protein</fullName>
    </recommendedName>
</protein>
<feature type="transmembrane region" description="Helical" evidence="6">
    <location>
        <begin position="146"/>
        <end position="168"/>
    </location>
</feature>
<feature type="region of interest" description="Disordered" evidence="5">
    <location>
        <begin position="1"/>
        <end position="28"/>
    </location>
</feature>
<dbReference type="GO" id="GO:0022857">
    <property type="term" value="F:transmembrane transporter activity"/>
    <property type="evidence" value="ECO:0007669"/>
    <property type="project" value="TreeGrafter"/>
</dbReference>
<name>A0A8E2EJL9_9PEZI</name>
<dbReference type="Gene3D" id="1.20.1250.20">
    <property type="entry name" value="MFS general substrate transporter like domains"/>
    <property type="match status" value="1"/>
</dbReference>
<keyword evidence="4 6" id="KW-0472">Membrane</keyword>
<keyword evidence="3 6" id="KW-1133">Transmembrane helix</keyword>
<evidence type="ECO:0000256" key="2">
    <source>
        <dbReference type="ARBA" id="ARBA00022692"/>
    </source>
</evidence>
<feature type="transmembrane region" description="Helical" evidence="6">
    <location>
        <begin position="250"/>
        <end position="270"/>
    </location>
</feature>
<evidence type="ECO:0000313" key="7">
    <source>
        <dbReference type="EMBL" id="OCK85222.1"/>
    </source>
</evidence>
<evidence type="ECO:0000313" key="8">
    <source>
        <dbReference type="Proteomes" id="UP000250266"/>
    </source>
</evidence>
<reference evidence="7 8" key="1">
    <citation type="journal article" date="2016" name="Nat. Commun.">
        <title>Ectomycorrhizal ecology is imprinted in the genome of the dominant symbiotic fungus Cenococcum geophilum.</title>
        <authorList>
            <consortium name="DOE Joint Genome Institute"/>
            <person name="Peter M."/>
            <person name="Kohler A."/>
            <person name="Ohm R.A."/>
            <person name="Kuo A."/>
            <person name="Krutzmann J."/>
            <person name="Morin E."/>
            <person name="Arend M."/>
            <person name="Barry K.W."/>
            <person name="Binder M."/>
            <person name="Choi C."/>
            <person name="Clum A."/>
            <person name="Copeland A."/>
            <person name="Grisel N."/>
            <person name="Haridas S."/>
            <person name="Kipfer T."/>
            <person name="LaButti K."/>
            <person name="Lindquist E."/>
            <person name="Lipzen A."/>
            <person name="Maire R."/>
            <person name="Meier B."/>
            <person name="Mihaltcheva S."/>
            <person name="Molinier V."/>
            <person name="Murat C."/>
            <person name="Poggeler S."/>
            <person name="Quandt C.A."/>
            <person name="Sperisen C."/>
            <person name="Tritt A."/>
            <person name="Tisserant E."/>
            <person name="Crous P.W."/>
            <person name="Henrissat B."/>
            <person name="Nehls U."/>
            <person name="Egli S."/>
            <person name="Spatafora J.W."/>
            <person name="Grigoriev I.V."/>
            <person name="Martin F.M."/>
        </authorList>
    </citation>
    <scope>NUCLEOTIDE SEQUENCE [LARGE SCALE GENOMIC DNA]</scope>
    <source>
        <strain evidence="7 8">CBS 459.81</strain>
    </source>
</reference>
<evidence type="ECO:0000256" key="6">
    <source>
        <dbReference type="SAM" id="Phobius"/>
    </source>
</evidence>
<dbReference type="InterPro" id="IPR036259">
    <property type="entry name" value="MFS_trans_sf"/>
</dbReference>
<dbReference type="SUPFAM" id="SSF103473">
    <property type="entry name" value="MFS general substrate transporter"/>
    <property type="match status" value="1"/>
</dbReference>
<dbReference type="Proteomes" id="UP000250266">
    <property type="component" value="Unassembled WGS sequence"/>
</dbReference>